<accession>A0A1Q3CHV8</accession>
<dbReference type="AlphaFoldDB" id="A0A1Q3CHV8"/>
<dbReference type="EMBL" id="BDDD01002024">
    <property type="protein sequence ID" value="GAV79702.1"/>
    <property type="molecule type" value="Genomic_DNA"/>
</dbReference>
<evidence type="ECO:0000313" key="2">
    <source>
        <dbReference type="Proteomes" id="UP000187406"/>
    </source>
</evidence>
<dbReference type="OrthoDB" id="529273at2759"/>
<evidence type="ECO:0000313" key="1">
    <source>
        <dbReference type="EMBL" id="GAV79702.1"/>
    </source>
</evidence>
<organism evidence="1 2">
    <name type="scientific">Cephalotus follicularis</name>
    <name type="common">Albany pitcher plant</name>
    <dbReference type="NCBI Taxonomy" id="3775"/>
    <lineage>
        <taxon>Eukaryota</taxon>
        <taxon>Viridiplantae</taxon>
        <taxon>Streptophyta</taxon>
        <taxon>Embryophyta</taxon>
        <taxon>Tracheophyta</taxon>
        <taxon>Spermatophyta</taxon>
        <taxon>Magnoliopsida</taxon>
        <taxon>eudicotyledons</taxon>
        <taxon>Gunneridae</taxon>
        <taxon>Pentapetalae</taxon>
        <taxon>rosids</taxon>
        <taxon>fabids</taxon>
        <taxon>Oxalidales</taxon>
        <taxon>Cephalotaceae</taxon>
        <taxon>Cephalotus</taxon>
    </lineage>
</organism>
<dbReference type="InParanoid" id="A0A1Q3CHV8"/>
<reference evidence="2" key="1">
    <citation type="submission" date="2016-04" db="EMBL/GenBank/DDBJ databases">
        <title>Cephalotus genome sequencing.</title>
        <authorList>
            <person name="Fukushima K."/>
            <person name="Hasebe M."/>
            <person name="Fang X."/>
        </authorList>
    </citation>
    <scope>NUCLEOTIDE SEQUENCE [LARGE SCALE GENOMIC DNA]</scope>
    <source>
        <strain evidence="2">cv. St1</strain>
    </source>
</reference>
<keyword evidence="2" id="KW-1185">Reference proteome</keyword>
<gene>
    <name evidence="1" type="ORF">CFOL_v3_23165</name>
</gene>
<name>A0A1Q3CHV8_CEPFO</name>
<proteinExistence type="predicted"/>
<dbReference type="STRING" id="3775.A0A1Q3CHV8"/>
<dbReference type="Proteomes" id="UP000187406">
    <property type="component" value="Unassembled WGS sequence"/>
</dbReference>
<sequence>MLSHSVTFLPLKDLRYADKALQGRKWFMSSLYDTHEEGEVQYQHFPSESSKGRLLCLKGRHTHDGSWNSYALAWPNALPHNATLVNGLTFVSYNHYNYDNIWHGLSAMPEDDRRCMPIYKSSKIGFNETYFGEWTRHVLSEVRTRKIEEASRKASTYPTNFRACT</sequence>
<protein>
    <submittedName>
        <fullName evidence="1">Uncharacterized protein</fullName>
    </submittedName>
</protein>
<comment type="caution">
    <text evidence="1">The sequence shown here is derived from an EMBL/GenBank/DDBJ whole genome shotgun (WGS) entry which is preliminary data.</text>
</comment>